<name>A0A195F0H0_9HYME</name>
<sequence>MCGLCVPTHTAHRKHTDALLVYFRYTDEFQETYLVERSREAAAAAAAAAAVADAINVEFCGTRIARDLPLARYCTLQFGGALSRTPTPPCESEFHRHLSHGIIGKRASSLEKGR</sequence>
<organism evidence="1 2">
    <name type="scientific">Trachymyrmex septentrionalis</name>
    <dbReference type="NCBI Taxonomy" id="34720"/>
    <lineage>
        <taxon>Eukaryota</taxon>
        <taxon>Metazoa</taxon>
        <taxon>Ecdysozoa</taxon>
        <taxon>Arthropoda</taxon>
        <taxon>Hexapoda</taxon>
        <taxon>Insecta</taxon>
        <taxon>Pterygota</taxon>
        <taxon>Neoptera</taxon>
        <taxon>Endopterygota</taxon>
        <taxon>Hymenoptera</taxon>
        <taxon>Apocrita</taxon>
        <taxon>Aculeata</taxon>
        <taxon>Formicoidea</taxon>
        <taxon>Formicidae</taxon>
        <taxon>Myrmicinae</taxon>
        <taxon>Trachymyrmex</taxon>
    </lineage>
</organism>
<gene>
    <name evidence="1" type="ORF">ALC56_12326</name>
</gene>
<dbReference type="AlphaFoldDB" id="A0A195F0H0"/>
<keyword evidence="2" id="KW-1185">Reference proteome</keyword>
<evidence type="ECO:0000313" key="2">
    <source>
        <dbReference type="Proteomes" id="UP000078541"/>
    </source>
</evidence>
<protein>
    <submittedName>
        <fullName evidence="1">Uncharacterized protein</fullName>
    </submittedName>
</protein>
<accession>A0A195F0H0</accession>
<reference evidence="1 2" key="1">
    <citation type="submission" date="2016-03" db="EMBL/GenBank/DDBJ databases">
        <title>Trachymyrmex septentrionalis WGS genome.</title>
        <authorList>
            <person name="Nygaard S."/>
            <person name="Hu H."/>
            <person name="Boomsma J."/>
            <person name="Zhang G."/>
        </authorList>
    </citation>
    <scope>NUCLEOTIDE SEQUENCE [LARGE SCALE GENOMIC DNA]</scope>
    <source>
        <strain evidence="1">Tsep2-gDNA-1</strain>
        <tissue evidence="1">Whole body</tissue>
    </source>
</reference>
<proteinExistence type="predicted"/>
<dbReference type="EMBL" id="KQ981905">
    <property type="protein sequence ID" value="KYN33614.1"/>
    <property type="molecule type" value="Genomic_DNA"/>
</dbReference>
<dbReference type="Proteomes" id="UP000078541">
    <property type="component" value="Unassembled WGS sequence"/>
</dbReference>
<evidence type="ECO:0000313" key="1">
    <source>
        <dbReference type="EMBL" id="KYN33614.1"/>
    </source>
</evidence>